<dbReference type="EMBL" id="CP020946">
    <property type="protein sequence ID" value="ASD62446.1"/>
    <property type="molecule type" value="Genomic_DNA"/>
</dbReference>
<feature type="chain" id="PRO_5012531897" evidence="1">
    <location>
        <begin position="19"/>
        <end position="134"/>
    </location>
</feature>
<keyword evidence="1" id="KW-0732">Signal</keyword>
<evidence type="ECO:0000313" key="2">
    <source>
        <dbReference type="EMBL" id="ASD62446.1"/>
    </source>
</evidence>
<name>A0A1Z3N4P3_BDEBC</name>
<reference evidence="2 3" key="1">
    <citation type="submission" date="2017-04" db="EMBL/GenBank/DDBJ databases">
        <title>Whole genome sequence of Bdellovibrio bacteriovorus strain SSB218315.</title>
        <authorList>
            <person name="Oyedara O."/>
            <person name="Rodriguez-Perez M.A."/>
        </authorList>
    </citation>
    <scope>NUCLEOTIDE SEQUENCE [LARGE SCALE GENOMIC DNA]</scope>
    <source>
        <strain evidence="2 3">SSB218315</strain>
    </source>
</reference>
<accession>A0A1Z3N4P3</accession>
<gene>
    <name evidence="2" type="ORF">B9G79_02135</name>
</gene>
<organism evidence="2 3">
    <name type="scientific">Bdellovibrio bacteriovorus</name>
    <dbReference type="NCBI Taxonomy" id="959"/>
    <lineage>
        <taxon>Bacteria</taxon>
        <taxon>Pseudomonadati</taxon>
        <taxon>Bdellovibrionota</taxon>
        <taxon>Bdellovibrionia</taxon>
        <taxon>Bdellovibrionales</taxon>
        <taxon>Pseudobdellovibrionaceae</taxon>
        <taxon>Bdellovibrio</taxon>
    </lineage>
</organism>
<sequence length="134" mass="14983">MKSIFFVTAMLFSSLSFAGQRVFDCQATKLSQSPDVSEDFNIQKNPTVLLIEDAKNWSLSVGDYSVSTLDKNGPALARESSAASDTEVRYDFWVEASYEFELVISVVDHTAKVYWWGLGEQTEVGTFQCEVSIK</sequence>
<feature type="signal peptide" evidence="1">
    <location>
        <begin position="1"/>
        <end position="18"/>
    </location>
</feature>
<evidence type="ECO:0000256" key="1">
    <source>
        <dbReference type="SAM" id="SignalP"/>
    </source>
</evidence>
<proteinExistence type="predicted"/>
<dbReference type="OrthoDB" id="5296911at2"/>
<dbReference type="AlphaFoldDB" id="A0A1Z3N4P3"/>
<dbReference type="RefSeq" id="WP_088564085.1">
    <property type="nucleotide sequence ID" value="NZ_CP020946.1"/>
</dbReference>
<protein>
    <submittedName>
        <fullName evidence="2">Uncharacterized protein</fullName>
    </submittedName>
</protein>
<dbReference type="Proteomes" id="UP000197003">
    <property type="component" value="Chromosome"/>
</dbReference>
<evidence type="ECO:0000313" key="3">
    <source>
        <dbReference type="Proteomes" id="UP000197003"/>
    </source>
</evidence>